<gene>
    <name evidence="6" type="primary">nusB</name>
    <name evidence="8" type="ORF">UY92_C0008G0012</name>
</gene>
<evidence type="ECO:0000256" key="4">
    <source>
        <dbReference type="ARBA" id="ARBA00023015"/>
    </source>
</evidence>
<evidence type="ECO:0000313" key="9">
    <source>
        <dbReference type="Proteomes" id="UP000033870"/>
    </source>
</evidence>
<sequence>MQTLYQWDFRGGPTAAVPAILDEIMAEFGAGIEDTADYIKATLEGVIERRADIDALIREYAPSWPMEDMSLVDRNILRTGVYELKFAENIPPKVAINEAIELAKSYGGPSSGKFVNGILGAMYNDMIRGGEIKPNDDKENQPAAAG</sequence>
<dbReference type="Gene3D" id="1.10.940.10">
    <property type="entry name" value="NusB-like"/>
    <property type="match status" value="1"/>
</dbReference>
<comment type="function">
    <text evidence="6">Involved in transcription antitermination. Required for transcription of ribosomal RNA (rRNA) genes. Binds specifically to the boxA antiterminator sequence of the ribosomal RNA (rrn) operons.</text>
</comment>
<dbReference type="PANTHER" id="PTHR11078">
    <property type="entry name" value="N UTILIZATION SUBSTANCE PROTEIN B-RELATED"/>
    <property type="match status" value="1"/>
</dbReference>
<dbReference type="Pfam" id="PF01029">
    <property type="entry name" value="NusB"/>
    <property type="match status" value="1"/>
</dbReference>
<dbReference type="Proteomes" id="UP000033870">
    <property type="component" value="Unassembled WGS sequence"/>
</dbReference>
<dbReference type="AlphaFoldDB" id="A0A0G1YGG3"/>
<comment type="similarity">
    <text evidence="1 6">Belongs to the NusB family.</text>
</comment>
<proteinExistence type="inferred from homology"/>
<evidence type="ECO:0000259" key="7">
    <source>
        <dbReference type="Pfam" id="PF01029"/>
    </source>
</evidence>
<dbReference type="EMBL" id="LCRX01000008">
    <property type="protein sequence ID" value="KKW42316.1"/>
    <property type="molecule type" value="Genomic_DNA"/>
</dbReference>
<organism evidence="8 9">
    <name type="scientific">Candidatus Magasanikbacteria bacterium GW2011_GWA2_56_11</name>
    <dbReference type="NCBI Taxonomy" id="1619044"/>
    <lineage>
        <taxon>Bacteria</taxon>
        <taxon>Candidatus Magasanikiibacteriota</taxon>
    </lineage>
</organism>
<evidence type="ECO:0000313" key="8">
    <source>
        <dbReference type="EMBL" id="KKW42316.1"/>
    </source>
</evidence>
<keyword evidence="4 6" id="KW-0805">Transcription regulation</keyword>
<dbReference type="PANTHER" id="PTHR11078:SF3">
    <property type="entry name" value="ANTITERMINATION NUSB DOMAIN-CONTAINING PROTEIN"/>
    <property type="match status" value="1"/>
</dbReference>
<dbReference type="GO" id="GO:0031564">
    <property type="term" value="P:transcription antitermination"/>
    <property type="evidence" value="ECO:0007669"/>
    <property type="project" value="UniProtKB-KW"/>
</dbReference>
<dbReference type="GO" id="GO:0005829">
    <property type="term" value="C:cytosol"/>
    <property type="evidence" value="ECO:0007669"/>
    <property type="project" value="TreeGrafter"/>
</dbReference>
<dbReference type="InterPro" id="IPR011605">
    <property type="entry name" value="NusB_fam"/>
</dbReference>
<dbReference type="InterPro" id="IPR006027">
    <property type="entry name" value="NusB_RsmB_TIM44"/>
</dbReference>
<comment type="caution">
    <text evidence="8">The sequence shown here is derived from an EMBL/GenBank/DDBJ whole genome shotgun (WGS) entry which is preliminary data.</text>
</comment>
<protein>
    <recommendedName>
        <fullName evidence="6">Transcription antitermination protein NusB</fullName>
    </recommendedName>
    <alternativeName>
        <fullName evidence="6">Antitermination factor NusB</fullName>
    </alternativeName>
</protein>
<name>A0A0G1YGG3_9BACT</name>
<keyword evidence="2 6" id="KW-0889">Transcription antitermination</keyword>
<reference evidence="8 9" key="1">
    <citation type="journal article" date="2015" name="Nature">
        <title>rRNA introns, odd ribosomes, and small enigmatic genomes across a large radiation of phyla.</title>
        <authorList>
            <person name="Brown C.T."/>
            <person name="Hug L.A."/>
            <person name="Thomas B.C."/>
            <person name="Sharon I."/>
            <person name="Castelle C.J."/>
            <person name="Singh A."/>
            <person name="Wilkins M.J."/>
            <person name="Williams K.H."/>
            <person name="Banfield J.F."/>
        </authorList>
    </citation>
    <scope>NUCLEOTIDE SEQUENCE [LARGE SCALE GENOMIC DNA]</scope>
</reference>
<dbReference type="GO" id="GO:0006353">
    <property type="term" value="P:DNA-templated transcription termination"/>
    <property type="evidence" value="ECO:0007669"/>
    <property type="project" value="UniProtKB-UniRule"/>
</dbReference>
<evidence type="ECO:0000256" key="5">
    <source>
        <dbReference type="ARBA" id="ARBA00023163"/>
    </source>
</evidence>
<dbReference type="InterPro" id="IPR035926">
    <property type="entry name" value="NusB-like_sf"/>
</dbReference>
<keyword evidence="3 6" id="KW-0694">RNA-binding</keyword>
<dbReference type="PATRIC" id="fig|1619044.3.peg.632"/>
<feature type="domain" description="NusB/RsmB/TIM44" evidence="7">
    <location>
        <begin position="1"/>
        <end position="123"/>
    </location>
</feature>
<evidence type="ECO:0000256" key="6">
    <source>
        <dbReference type="HAMAP-Rule" id="MF_00073"/>
    </source>
</evidence>
<dbReference type="HAMAP" id="MF_00073">
    <property type="entry name" value="NusB"/>
    <property type="match status" value="1"/>
</dbReference>
<dbReference type="NCBIfam" id="TIGR01951">
    <property type="entry name" value="nusB"/>
    <property type="match status" value="1"/>
</dbReference>
<evidence type="ECO:0000256" key="2">
    <source>
        <dbReference type="ARBA" id="ARBA00022814"/>
    </source>
</evidence>
<evidence type="ECO:0000256" key="1">
    <source>
        <dbReference type="ARBA" id="ARBA00005952"/>
    </source>
</evidence>
<evidence type="ECO:0000256" key="3">
    <source>
        <dbReference type="ARBA" id="ARBA00022884"/>
    </source>
</evidence>
<keyword evidence="5 6" id="KW-0804">Transcription</keyword>
<dbReference type="SUPFAM" id="SSF48013">
    <property type="entry name" value="NusB-like"/>
    <property type="match status" value="1"/>
</dbReference>
<dbReference type="GO" id="GO:0003723">
    <property type="term" value="F:RNA binding"/>
    <property type="evidence" value="ECO:0007669"/>
    <property type="project" value="UniProtKB-UniRule"/>
</dbReference>
<dbReference type="STRING" id="1619044.UY92_C0008G0012"/>
<accession>A0A0G1YGG3</accession>